<sequence>MPGIFSSLFSRKKRSDSKTKPKSQTNAQAAQASAHTQTDEMDSEFPEPKRYGLEDFAPLRVPRVVAELEDELRRTFVQINQEEPTSKRLGAIVMDDPNVDIHKLQALHDMLQTRLAKMDNLVQQITAAGGPSVPSLSILIWCAKEQRIVQQFERTVMMLKLSKELKEGTRVMRAEMAEFERQKVADSKLYRVDVLPPMHVQQTLSFKELRAHMAAARLQK</sequence>
<dbReference type="AlphaFoldDB" id="A0A165K3Y1"/>
<evidence type="ECO:0000313" key="3">
    <source>
        <dbReference type="Proteomes" id="UP000077266"/>
    </source>
</evidence>
<feature type="region of interest" description="Disordered" evidence="1">
    <location>
        <begin position="1"/>
        <end position="50"/>
    </location>
</feature>
<proteinExistence type="predicted"/>
<dbReference type="Proteomes" id="UP000077266">
    <property type="component" value="Unassembled WGS sequence"/>
</dbReference>
<reference evidence="2 3" key="1">
    <citation type="journal article" date="2016" name="Mol. Biol. Evol.">
        <title>Comparative Genomics of Early-Diverging Mushroom-Forming Fungi Provides Insights into the Origins of Lignocellulose Decay Capabilities.</title>
        <authorList>
            <person name="Nagy L.G."/>
            <person name="Riley R."/>
            <person name="Tritt A."/>
            <person name="Adam C."/>
            <person name="Daum C."/>
            <person name="Floudas D."/>
            <person name="Sun H."/>
            <person name="Yadav J.S."/>
            <person name="Pangilinan J."/>
            <person name="Larsson K.H."/>
            <person name="Matsuura K."/>
            <person name="Barry K."/>
            <person name="Labutti K."/>
            <person name="Kuo R."/>
            <person name="Ohm R.A."/>
            <person name="Bhattacharya S.S."/>
            <person name="Shirouzu T."/>
            <person name="Yoshinaga Y."/>
            <person name="Martin F.M."/>
            <person name="Grigoriev I.V."/>
            <person name="Hibbett D.S."/>
        </authorList>
    </citation>
    <scope>NUCLEOTIDE SEQUENCE [LARGE SCALE GENOMIC DNA]</scope>
    <source>
        <strain evidence="2 3">HHB12029</strain>
    </source>
</reference>
<gene>
    <name evidence="2" type="ORF">EXIGLDRAFT_765951</name>
</gene>
<feature type="compositionally biased region" description="Low complexity" evidence="1">
    <location>
        <begin position="24"/>
        <end position="36"/>
    </location>
</feature>
<evidence type="ECO:0000313" key="2">
    <source>
        <dbReference type="EMBL" id="KZV95750.1"/>
    </source>
</evidence>
<dbReference type="InParanoid" id="A0A165K3Y1"/>
<name>A0A165K3Y1_EXIGL</name>
<dbReference type="EMBL" id="KV425952">
    <property type="protein sequence ID" value="KZV95750.1"/>
    <property type="molecule type" value="Genomic_DNA"/>
</dbReference>
<evidence type="ECO:0000256" key="1">
    <source>
        <dbReference type="SAM" id="MobiDB-lite"/>
    </source>
</evidence>
<organism evidence="2 3">
    <name type="scientific">Exidia glandulosa HHB12029</name>
    <dbReference type="NCBI Taxonomy" id="1314781"/>
    <lineage>
        <taxon>Eukaryota</taxon>
        <taxon>Fungi</taxon>
        <taxon>Dikarya</taxon>
        <taxon>Basidiomycota</taxon>
        <taxon>Agaricomycotina</taxon>
        <taxon>Agaricomycetes</taxon>
        <taxon>Auriculariales</taxon>
        <taxon>Exidiaceae</taxon>
        <taxon>Exidia</taxon>
    </lineage>
</organism>
<accession>A0A165K3Y1</accession>
<protein>
    <submittedName>
        <fullName evidence="2">Uncharacterized protein</fullName>
    </submittedName>
</protein>
<keyword evidence="3" id="KW-1185">Reference proteome</keyword>